<evidence type="ECO:0000313" key="1">
    <source>
        <dbReference type="EMBL" id="EMS77192.1"/>
    </source>
</evidence>
<sequence length="65" mass="7848">MTQKEKKQFMQALDEFLACFDPEQMVKDGVQFIKFRYHARGKKIERLYTPETLRTAKEQRENAIH</sequence>
<proteinExistence type="predicted"/>
<accession>S0FZ41</accession>
<organism evidence="1 2">
    <name type="scientific">Desulfotignum phosphitoxidans DSM 13687</name>
    <dbReference type="NCBI Taxonomy" id="1286635"/>
    <lineage>
        <taxon>Bacteria</taxon>
        <taxon>Pseudomonadati</taxon>
        <taxon>Thermodesulfobacteriota</taxon>
        <taxon>Desulfobacteria</taxon>
        <taxon>Desulfobacterales</taxon>
        <taxon>Desulfobacteraceae</taxon>
        <taxon>Desulfotignum</taxon>
    </lineage>
</organism>
<comment type="caution">
    <text evidence="1">The sequence shown here is derived from an EMBL/GenBank/DDBJ whole genome shotgun (WGS) entry which is preliminary data.</text>
</comment>
<name>S0FZ41_9BACT</name>
<keyword evidence="2" id="KW-1185">Reference proteome</keyword>
<evidence type="ECO:0000313" key="2">
    <source>
        <dbReference type="Proteomes" id="UP000014216"/>
    </source>
</evidence>
<reference evidence="1 2" key="1">
    <citation type="journal article" date="2013" name="Genome Announc.">
        <title>Draft Genome Sequence of Desulfotignum phosphitoxidans DSM 13687 Strain FiPS-3.</title>
        <authorList>
            <person name="Poehlein A."/>
            <person name="Daniel R."/>
            <person name="Simeonova D.D."/>
        </authorList>
    </citation>
    <scope>NUCLEOTIDE SEQUENCE [LARGE SCALE GENOMIC DNA]</scope>
    <source>
        <strain evidence="1 2">DSM 13687</strain>
    </source>
</reference>
<dbReference type="AlphaFoldDB" id="S0FZ41"/>
<dbReference type="EMBL" id="APJX01000021">
    <property type="protein sequence ID" value="EMS77192.1"/>
    <property type="molecule type" value="Genomic_DNA"/>
</dbReference>
<gene>
    <name evidence="1" type="ORF">Dpo_22c00110</name>
</gene>
<protein>
    <submittedName>
        <fullName evidence="1">Uncharacterized protein</fullName>
    </submittedName>
</protein>
<dbReference type="Proteomes" id="UP000014216">
    <property type="component" value="Unassembled WGS sequence"/>
</dbReference>
<dbReference type="RefSeq" id="WP_006968825.1">
    <property type="nucleotide sequence ID" value="NZ_APJX01000021.1"/>
</dbReference>